<dbReference type="EMBL" id="WOWK01000012">
    <property type="protein sequence ID" value="KAF0329335.1"/>
    <property type="molecule type" value="Genomic_DNA"/>
</dbReference>
<proteinExistence type="predicted"/>
<name>A0A8H3ZY50_9PEZI</name>
<feature type="region of interest" description="Disordered" evidence="1">
    <location>
        <begin position="1"/>
        <end position="143"/>
    </location>
</feature>
<evidence type="ECO:0000313" key="3">
    <source>
        <dbReference type="Proteomes" id="UP000434172"/>
    </source>
</evidence>
<comment type="caution">
    <text evidence="2">The sequence shown here is derived from an EMBL/GenBank/DDBJ whole genome shotgun (WGS) entry which is preliminary data.</text>
</comment>
<evidence type="ECO:0000313" key="2">
    <source>
        <dbReference type="EMBL" id="KAF0329335.1"/>
    </source>
</evidence>
<protein>
    <submittedName>
        <fullName evidence="2">Uncharacterized protein</fullName>
    </submittedName>
</protein>
<reference evidence="2 3" key="1">
    <citation type="submission" date="2019-12" db="EMBL/GenBank/DDBJ databases">
        <title>A genome sequence resource for the geographically widespread anthracnose pathogen Colletotrichum asianum.</title>
        <authorList>
            <person name="Meng Y."/>
        </authorList>
    </citation>
    <scope>NUCLEOTIDE SEQUENCE [LARGE SCALE GENOMIC DNA]</scope>
    <source>
        <strain evidence="2 3">ICMP 18580</strain>
    </source>
</reference>
<sequence length="143" mass="15361">MTIKASKLPKIAMSHPPGTFNHTKPLGPASSPHRHPTRARPPLSPKTSHHHHHHNQPANPVAILAQSVIKPPKPPADQCPLCQLKKRPSPNRSISQDDAYTQVTTHKSHVANSAQLAAPSATQPAAGGCRRAKLPRKQPMSGC</sequence>
<gene>
    <name evidence="2" type="ORF">GQ607_003284</name>
</gene>
<feature type="compositionally biased region" description="Polar residues" evidence="1">
    <location>
        <begin position="90"/>
        <end position="123"/>
    </location>
</feature>
<accession>A0A8H3ZY50</accession>
<organism evidence="2 3">
    <name type="scientific">Colletotrichum asianum</name>
    <dbReference type="NCBI Taxonomy" id="702518"/>
    <lineage>
        <taxon>Eukaryota</taxon>
        <taxon>Fungi</taxon>
        <taxon>Dikarya</taxon>
        <taxon>Ascomycota</taxon>
        <taxon>Pezizomycotina</taxon>
        <taxon>Sordariomycetes</taxon>
        <taxon>Hypocreomycetidae</taxon>
        <taxon>Glomerellales</taxon>
        <taxon>Glomerellaceae</taxon>
        <taxon>Colletotrichum</taxon>
        <taxon>Colletotrichum gloeosporioides species complex</taxon>
    </lineage>
</organism>
<dbReference type="AlphaFoldDB" id="A0A8H3ZY50"/>
<dbReference type="Proteomes" id="UP000434172">
    <property type="component" value="Unassembled WGS sequence"/>
</dbReference>
<keyword evidence="3" id="KW-1185">Reference proteome</keyword>
<evidence type="ECO:0000256" key="1">
    <source>
        <dbReference type="SAM" id="MobiDB-lite"/>
    </source>
</evidence>